<gene>
    <name evidence="3" type="ORF">BSAL_88695</name>
</gene>
<dbReference type="VEuPathDB" id="TriTrypDB:BSAL_88695"/>
<name>A0A0S4KJ85_BODSA</name>
<dbReference type="EMBL" id="CYKH01001118">
    <property type="protein sequence ID" value="CUI14448.1"/>
    <property type="molecule type" value="Genomic_DNA"/>
</dbReference>
<feature type="non-terminal residue" evidence="3">
    <location>
        <position position="350"/>
    </location>
</feature>
<feature type="compositionally biased region" description="Basic and acidic residues" evidence="1">
    <location>
        <begin position="51"/>
        <end position="62"/>
    </location>
</feature>
<feature type="transmembrane region" description="Helical" evidence="2">
    <location>
        <begin position="6"/>
        <end position="26"/>
    </location>
</feature>
<keyword evidence="2" id="KW-0472">Membrane</keyword>
<keyword evidence="2 3" id="KW-0812">Transmembrane</keyword>
<proteinExistence type="predicted"/>
<evidence type="ECO:0000256" key="1">
    <source>
        <dbReference type="SAM" id="MobiDB-lite"/>
    </source>
</evidence>
<dbReference type="AlphaFoldDB" id="A0A0S4KJ85"/>
<keyword evidence="2" id="KW-1133">Transmembrane helix</keyword>
<sequence length="350" mass="40137">MSALRGANLTSWSILALAIFAIYFSLDEHATHIWRHPLLNTTDTNDSVDSSGRRDSEPEQHETAGQGKNKTIERNDDWTASQALRRFEDRCVEVLPLLFTPSRRNATVFQSTMNQTLIYEPRTVCISRDVTIYRYQGGSHLGTRKFRHHLQLEQKSRVDFRRRRASFIGNASELEDALSSAHRRDHSSIVWHHSLGVMMASVVDQHPYHFMMDGALQALSVTTDEDVRQGRYEPLRISSGVLNERYHWNDTGLWPVTERLVAPLLKMPSVSANETYLNFNNEQGSSDGNMHCYCQAVVAHGHYERDRNRFLDPRACEKDPSDGPCQMFLVLRKRLQRHFGLVPFGETAPL</sequence>
<evidence type="ECO:0000256" key="2">
    <source>
        <dbReference type="SAM" id="Phobius"/>
    </source>
</evidence>
<protein>
    <submittedName>
        <fullName evidence="3">Transmembrane protein, putative</fullName>
    </submittedName>
</protein>
<evidence type="ECO:0000313" key="3">
    <source>
        <dbReference type="EMBL" id="CUI14448.1"/>
    </source>
</evidence>
<evidence type="ECO:0000313" key="4">
    <source>
        <dbReference type="Proteomes" id="UP000051952"/>
    </source>
</evidence>
<organism evidence="3 4">
    <name type="scientific">Bodo saltans</name>
    <name type="common">Flagellated protozoan</name>
    <dbReference type="NCBI Taxonomy" id="75058"/>
    <lineage>
        <taxon>Eukaryota</taxon>
        <taxon>Discoba</taxon>
        <taxon>Euglenozoa</taxon>
        <taxon>Kinetoplastea</taxon>
        <taxon>Metakinetoplastina</taxon>
        <taxon>Eubodonida</taxon>
        <taxon>Bodonidae</taxon>
        <taxon>Bodo</taxon>
    </lineage>
</organism>
<dbReference type="Proteomes" id="UP000051952">
    <property type="component" value="Unassembled WGS sequence"/>
</dbReference>
<feature type="region of interest" description="Disordered" evidence="1">
    <location>
        <begin position="44"/>
        <end position="75"/>
    </location>
</feature>
<keyword evidence="4" id="KW-1185">Reference proteome</keyword>
<reference evidence="4" key="1">
    <citation type="submission" date="2015-09" db="EMBL/GenBank/DDBJ databases">
        <authorList>
            <consortium name="Pathogen Informatics"/>
        </authorList>
    </citation>
    <scope>NUCLEOTIDE SEQUENCE [LARGE SCALE GENOMIC DNA]</scope>
    <source>
        <strain evidence="4">Lake Konstanz</strain>
    </source>
</reference>
<accession>A0A0S4KJ85</accession>